<dbReference type="AlphaFoldDB" id="K0RQR4"/>
<keyword evidence="3" id="KW-1185">Reference proteome</keyword>
<organism evidence="2 3">
    <name type="scientific">Thalassiosira oceanica</name>
    <name type="common">Marine diatom</name>
    <dbReference type="NCBI Taxonomy" id="159749"/>
    <lineage>
        <taxon>Eukaryota</taxon>
        <taxon>Sar</taxon>
        <taxon>Stramenopiles</taxon>
        <taxon>Ochrophyta</taxon>
        <taxon>Bacillariophyta</taxon>
        <taxon>Coscinodiscophyceae</taxon>
        <taxon>Thalassiosirophycidae</taxon>
        <taxon>Thalassiosirales</taxon>
        <taxon>Thalassiosiraceae</taxon>
        <taxon>Thalassiosira</taxon>
    </lineage>
</organism>
<feature type="region of interest" description="Disordered" evidence="1">
    <location>
        <begin position="279"/>
        <end position="337"/>
    </location>
</feature>
<dbReference type="Proteomes" id="UP000266841">
    <property type="component" value="Unassembled WGS sequence"/>
</dbReference>
<feature type="non-terminal residue" evidence="2">
    <location>
        <position position="1"/>
    </location>
</feature>
<dbReference type="EMBL" id="AGNL01032396">
    <property type="protein sequence ID" value="EJK56108.1"/>
    <property type="molecule type" value="Genomic_DNA"/>
</dbReference>
<feature type="compositionally biased region" description="Basic and acidic residues" evidence="1">
    <location>
        <begin position="279"/>
        <end position="298"/>
    </location>
</feature>
<evidence type="ECO:0000313" key="3">
    <source>
        <dbReference type="Proteomes" id="UP000266841"/>
    </source>
</evidence>
<proteinExistence type="predicted"/>
<comment type="caution">
    <text evidence="2">The sequence shown here is derived from an EMBL/GenBank/DDBJ whole genome shotgun (WGS) entry which is preliminary data.</text>
</comment>
<gene>
    <name evidence="2" type="ORF">THAOC_24067</name>
</gene>
<feature type="compositionally biased region" description="Polar residues" evidence="1">
    <location>
        <begin position="311"/>
        <end position="322"/>
    </location>
</feature>
<sequence length="440" mass="47966">VAAPSERVGHRWGEAARQVAVEVHPPLPAVDLARAAVVRPLSVVQGAVVVDLLDVRQDLEEDGLQRAHDGRRRRPVVGGLLRGVLAVDQVPSDRPVVHGAADDLEVVRYADRGVVRRRERQSSTGGPSAWTLIASLAPVIPPPKVSSCPSIRSHSTVGSARGPPPMDEYRPFPSSRVLEVAFQSSVFVRHIFVEDQDPQFHAADQADGPSEHRWRRRSNGGPCAGRLIRRRSLELCPCLNLLAKRDTTTTNVGKRKWPPGTDTYWAVGLKARADLSGHFHLDGRDETTGSPERMDETRKRARTGNEDVASVSATKAPQSPHSTDAAAAATKIAESQRRRRELEAKVNALQAENKSLTSAGAATPGRRCTMEVAEGCIPDQNRPPITILVSAKAVDPAITDDIGLEVERRSTPRNFTARRTPPFETEISLRYPAEDVSRSV</sequence>
<accession>K0RQR4</accession>
<protein>
    <submittedName>
        <fullName evidence="2">Uncharacterized protein</fullName>
    </submittedName>
</protein>
<reference evidence="2 3" key="1">
    <citation type="journal article" date="2012" name="Genome Biol.">
        <title>Genome and low-iron response of an oceanic diatom adapted to chronic iron limitation.</title>
        <authorList>
            <person name="Lommer M."/>
            <person name="Specht M."/>
            <person name="Roy A.S."/>
            <person name="Kraemer L."/>
            <person name="Andreson R."/>
            <person name="Gutowska M.A."/>
            <person name="Wolf J."/>
            <person name="Bergner S.V."/>
            <person name="Schilhabel M.B."/>
            <person name="Klostermeier U.C."/>
            <person name="Beiko R.G."/>
            <person name="Rosenstiel P."/>
            <person name="Hippler M."/>
            <person name="Laroche J."/>
        </authorList>
    </citation>
    <scope>NUCLEOTIDE SEQUENCE [LARGE SCALE GENOMIC DNA]</scope>
    <source>
        <strain evidence="2 3">CCMP1005</strain>
    </source>
</reference>
<evidence type="ECO:0000256" key="1">
    <source>
        <dbReference type="SAM" id="MobiDB-lite"/>
    </source>
</evidence>
<name>K0RQR4_THAOC</name>
<feature type="region of interest" description="Disordered" evidence="1">
    <location>
        <begin position="201"/>
        <end position="223"/>
    </location>
</feature>
<evidence type="ECO:0000313" key="2">
    <source>
        <dbReference type="EMBL" id="EJK56108.1"/>
    </source>
</evidence>